<reference evidence="3" key="1">
    <citation type="submission" date="2015-11" db="EMBL/GenBank/DDBJ databases">
        <title>Complete genome sequence of a polyethylene glycol-degrading strain Sphingopyxis terrae strain 203-1 (NBRC 15098).</title>
        <authorList>
            <person name="Yoshiyuki O."/>
            <person name="Shouta N."/>
            <person name="Nagata Y."/>
            <person name="Numata M."/>
            <person name="Tsuchikane K."/>
            <person name="Hosoyama A."/>
            <person name="Yamazoe A."/>
            <person name="Tsuda M."/>
            <person name="Fujita N."/>
            <person name="Kawai F."/>
        </authorList>
    </citation>
    <scope>NUCLEOTIDE SEQUENCE [LARGE SCALE GENOMIC DNA]</scope>
    <source>
        <strain evidence="3">203-1</strain>
    </source>
</reference>
<evidence type="ECO:0000313" key="2">
    <source>
        <dbReference type="EMBL" id="AMU93489.1"/>
    </source>
</evidence>
<dbReference type="Pfam" id="PF03544">
    <property type="entry name" value="TonB_C"/>
    <property type="match status" value="1"/>
</dbReference>
<evidence type="ECO:0000313" key="3">
    <source>
        <dbReference type="Proteomes" id="UP000076234"/>
    </source>
</evidence>
<dbReference type="PROSITE" id="PS52015">
    <property type="entry name" value="TONB_CTD"/>
    <property type="match status" value="1"/>
</dbReference>
<organism evidence="2 3">
    <name type="scientific">Sphingopyxis terrae subsp. terrae NBRC 15098</name>
    <dbReference type="NCBI Taxonomy" id="1219058"/>
    <lineage>
        <taxon>Bacteria</taxon>
        <taxon>Pseudomonadati</taxon>
        <taxon>Pseudomonadota</taxon>
        <taxon>Alphaproteobacteria</taxon>
        <taxon>Sphingomonadales</taxon>
        <taxon>Sphingomonadaceae</taxon>
        <taxon>Sphingopyxis</taxon>
    </lineage>
</organism>
<dbReference type="KEGG" id="ster:AOA14_02580"/>
<feature type="domain" description="TonB C-terminal" evidence="1">
    <location>
        <begin position="278"/>
        <end position="374"/>
    </location>
</feature>
<gene>
    <name evidence="2" type="ORF">AOA14_02580</name>
</gene>
<dbReference type="InterPro" id="IPR037682">
    <property type="entry name" value="TonB_C"/>
</dbReference>
<dbReference type="Gene3D" id="3.30.2420.10">
    <property type="entry name" value="TonB"/>
    <property type="match status" value="1"/>
</dbReference>
<evidence type="ECO:0000259" key="1">
    <source>
        <dbReference type="PROSITE" id="PS52015"/>
    </source>
</evidence>
<protein>
    <recommendedName>
        <fullName evidence="1">TonB C-terminal domain-containing protein</fullName>
    </recommendedName>
</protein>
<sequence length="379" mass="40581">MPLIVALSIAALASTPPPPPPIVIPAPVDKSPLPLLESADGWPALLSWDIADARCSDGALDTAGVKAVLRAMSNRPMRTAAQIIYRFDIDADGRPISIESDGSPGALGQDLPASLAASRFPVGQARTRCTIRYRISAQAVGAAAPPDLLAYTMTPISGPLPKEGWARIRDIGTCAAPPRPRPLLRAFPDFSKIPATRGRKDWSFVLYDTDAKGRPVNLKTFATSGNRELDAAARDAVARSRFTGGVRTQCLYPYRRAPETVSPPPIPDADAFRPQGATCGDDRAWDRKPALIYPAAYRRRAVEGWAVLTYDIAPWGEIGNVKVAAAQPAADFGTQAQRMLLSARAAASPQGWTGCVERVRFQMGTAQDDDDKPDSDDAT</sequence>
<dbReference type="STRING" id="1219058.AOA14_02580"/>
<name>A0A142VUU2_9SPHN</name>
<dbReference type="SUPFAM" id="SSF74653">
    <property type="entry name" value="TolA/TonB C-terminal domain"/>
    <property type="match status" value="2"/>
</dbReference>
<dbReference type="Proteomes" id="UP000076234">
    <property type="component" value="Chromosome"/>
</dbReference>
<dbReference type="EMBL" id="CP013342">
    <property type="protein sequence ID" value="AMU93489.1"/>
    <property type="molecule type" value="Genomic_DNA"/>
</dbReference>
<dbReference type="AlphaFoldDB" id="A0A142VUU2"/>
<accession>A0A142VUU2</accession>
<dbReference type="GO" id="GO:0055085">
    <property type="term" value="P:transmembrane transport"/>
    <property type="evidence" value="ECO:0007669"/>
    <property type="project" value="InterPro"/>
</dbReference>
<dbReference type="PANTHER" id="PTHR33446">
    <property type="entry name" value="PROTEIN TONB-RELATED"/>
    <property type="match status" value="1"/>
</dbReference>
<dbReference type="RefSeq" id="WP_062900647.1">
    <property type="nucleotide sequence ID" value="NZ_CP013342.1"/>
</dbReference>
<reference evidence="2 3" key="2">
    <citation type="journal article" date="2016" name="Genome Announc.">
        <title>Complete Genome Sequence of Sphingopyxis terrae Strain 203-1 (NBRC 111660), a Polyethylene Glycol Degrader.</title>
        <authorList>
            <person name="Ohtsubo Y."/>
            <person name="Nonoyama S."/>
            <person name="Nagata Y."/>
            <person name="Numata M."/>
            <person name="Tsuchikane K."/>
            <person name="Hosoyama A."/>
            <person name="Yamazoe A."/>
            <person name="Tsuda M."/>
            <person name="Fujita N."/>
            <person name="Kawai F."/>
        </authorList>
    </citation>
    <scope>NUCLEOTIDE SEQUENCE [LARGE SCALE GENOMIC DNA]</scope>
    <source>
        <strain evidence="2 3">203-1</strain>
    </source>
</reference>
<proteinExistence type="predicted"/>
<dbReference type="InterPro" id="IPR051045">
    <property type="entry name" value="TonB-dependent_transducer"/>
</dbReference>